<dbReference type="AlphaFoldDB" id="A0A8H6YWV5"/>
<keyword evidence="3" id="KW-1185">Reference proteome</keyword>
<dbReference type="EMBL" id="JACAZH010000005">
    <property type="protein sequence ID" value="KAF7367898.1"/>
    <property type="molecule type" value="Genomic_DNA"/>
</dbReference>
<comment type="caution">
    <text evidence="2">The sequence shown here is derived from an EMBL/GenBank/DDBJ whole genome shotgun (WGS) entry which is preliminary data.</text>
</comment>
<organism evidence="2 3">
    <name type="scientific">Mycena sanguinolenta</name>
    <dbReference type="NCBI Taxonomy" id="230812"/>
    <lineage>
        <taxon>Eukaryota</taxon>
        <taxon>Fungi</taxon>
        <taxon>Dikarya</taxon>
        <taxon>Basidiomycota</taxon>
        <taxon>Agaricomycotina</taxon>
        <taxon>Agaricomycetes</taxon>
        <taxon>Agaricomycetidae</taxon>
        <taxon>Agaricales</taxon>
        <taxon>Marasmiineae</taxon>
        <taxon>Mycenaceae</taxon>
        <taxon>Mycena</taxon>
    </lineage>
</organism>
<sequence>MAQNNASENTRLLSNSPPPVNHATRPGTTSESESTIMSTFRSVFQIMHGVGENVRGTVLGAVDDWENKGQQKHHEIARQGRAEIDGAFRKLWGTSGSAPPAQDSRDAPATGYDAAPPTYQSTHSGYGTAAGLRPDSKTSSGS</sequence>
<evidence type="ECO:0000313" key="3">
    <source>
        <dbReference type="Proteomes" id="UP000623467"/>
    </source>
</evidence>
<feature type="compositionally biased region" description="Polar residues" evidence="1">
    <location>
        <begin position="1"/>
        <end position="15"/>
    </location>
</feature>
<feature type="region of interest" description="Disordered" evidence="1">
    <location>
        <begin position="1"/>
        <end position="35"/>
    </location>
</feature>
<proteinExistence type="predicted"/>
<accession>A0A8H6YWV5</accession>
<reference evidence="2" key="1">
    <citation type="submission" date="2020-05" db="EMBL/GenBank/DDBJ databases">
        <title>Mycena genomes resolve the evolution of fungal bioluminescence.</title>
        <authorList>
            <person name="Tsai I.J."/>
        </authorList>
    </citation>
    <scope>NUCLEOTIDE SEQUENCE</scope>
    <source>
        <strain evidence="2">160909Yilan</strain>
    </source>
</reference>
<gene>
    <name evidence="2" type="ORF">MSAN_00854600</name>
</gene>
<name>A0A8H6YWV5_9AGAR</name>
<dbReference type="OrthoDB" id="2590867at2759"/>
<evidence type="ECO:0000256" key="1">
    <source>
        <dbReference type="SAM" id="MobiDB-lite"/>
    </source>
</evidence>
<evidence type="ECO:0000313" key="2">
    <source>
        <dbReference type="EMBL" id="KAF7367898.1"/>
    </source>
</evidence>
<feature type="region of interest" description="Disordered" evidence="1">
    <location>
        <begin position="91"/>
        <end position="142"/>
    </location>
</feature>
<protein>
    <submittedName>
        <fullName evidence="2">Uncharacterized protein</fullName>
    </submittedName>
</protein>
<dbReference type="Proteomes" id="UP000623467">
    <property type="component" value="Unassembled WGS sequence"/>
</dbReference>